<dbReference type="SUPFAM" id="SSF56112">
    <property type="entry name" value="Protein kinase-like (PK-like)"/>
    <property type="match status" value="1"/>
</dbReference>
<keyword evidence="5" id="KW-0547">Nucleotide-binding</keyword>
<evidence type="ECO:0000259" key="10">
    <source>
        <dbReference type="PROSITE" id="PS50011"/>
    </source>
</evidence>
<keyword evidence="3" id="KW-0597">Phosphoprotein</keyword>
<dbReference type="InterPro" id="IPR000719">
    <property type="entry name" value="Prot_kinase_dom"/>
</dbReference>
<dbReference type="InterPro" id="IPR011009">
    <property type="entry name" value="Kinase-like_dom_sf"/>
</dbReference>
<dbReference type="STRING" id="215637.A0A4P9ZS39"/>
<name>A0A4P9ZS39_9FUNG</name>
<dbReference type="PANTHER" id="PTHR24356">
    <property type="entry name" value="SERINE/THREONINE-PROTEIN KINASE"/>
    <property type="match status" value="1"/>
</dbReference>
<keyword evidence="13" id="KW-1185">Reference proteome</keyword>
<evidence type="ECO:0000256" key="4">
    <source>
        <dbReference type="ARBA" id="ARBA00022679"/>
    </source>
</evidence>
<dbReference type="FunFam" id="3.30.200.20:FF:000550">
    <property type="entry name" value="Serine/threonine-protein kinase greatwall"/>
    <property type="match status" value="1"/>
</dbReference>
<dbReference type="GO" id="GO:0005524">
    <property type="term" value="F:ATP binding"/>
    <property type="evidence" value="ECO:0007669"/>
    <property type="project" value="UniProtKB-KW"/>
</dbReference>
<dbReference type="InterPro" id="IPR050236">
    <property type="entry name" value="Ser_Thr_kinase_AGC"/>
</dbReference>
<keyword evidence="2 12" id="KW-0723">Serine/threonine-protein kinase</keyword>
<evidence type="ECO:0000256" key="2">
    <source>
        <dbReference type="ARBA" id="ARBA00022527"/>
    </source>
</evidence>
<evidence type="ECO:0000259" key="11">
    <source>
        <dbReference type="PROSITE" id="PS51285"/>
    </source>
</evidence>
<evidence type="ECO:0000313" key="13">
    <source>
        <dbReference type="Proteomes" id="UP000268162"/>
    </source>
</evidence>
<keyword evidence="4" id="KW-0808">Transferase</keyword>
<dbReference type="EMBL" id="ML002696">
    <property type="protein sequence ID" value="RKP36215.1"/>
    <property type="molecule type" value="Genomic_DNA"/>
</dbReference>
<dbReference type="PANTHER" id="PTHR24356:SF1">
    <property type="entry name" value="SERINE_THREONINE-PROTEIN KINASE GREATWALL"/>
    <property type="match status" value="1"/>
</dbReference>
<comment type="catalytic activity">
    <reaction evidence="9">
        <text>L-seryl-[protein] + ATP = O-phospho-L-seryl-[protein] + ADP + H(+)</text>
        <dbReference type="Rhea" id="RHEA:17989"/>
        <dbReference type="Rhea" id="RHEA-COMP:9863"/>
        <dbReference type="Rhea" id="RHEA-COMP:11604"/>
        <dbReference type="ChEBI" id="CHEBI:15378"/>
        <dbReference type="ChEBI" id="CHEBI:29999"/>
        <dbReference type="ChEBI" id="CHEBI:30616"/>
        <dbReference type="ChEBI" id="CHEBI:83421"/>
        <dbReference type="ChEBI" id="CHEBI:456216"/>
        <dbReference type="EC" id="2.7.11.1"/>
    </reaction>
</comment>
<dbReference type="PIRSF" id="PIRSF000654">
    <property type="entry name" value="Integrin-linked_kinase"/>
    <property type="match status" value="1"/>
</dbReference>
<gene>
    <name evidence="12" type="ORF">BJ085DRAFT_22043</name>
</gene>
<feature type="domain" description="Protein kinase" evidence="10">
    <location>
        <begin position="28"/>
        <end position="296"/>
    </location>
</feature>
<dbReference type="Gene3D" id="3.30.200.20">
    <property type="entry name" value="Phosphorylase Kinase, domain 1"/>
    <property type="match status" value="1"/>
</dbReference>
<dbReference type="AlphaFoldDB" id="A0A4P9ZS39"/>
<dbReference type="Proteomes" id="UP000268162">
    <property type="component" value="Unassembled WGS sequence"/>
</dbReference>
<dbReference type="PROSITE" id="PS51285">
    <property type="entry name" value="AGC_KINASE_CTER"/>
    <property type="match status" value="1"/>
</dbReference>
<proteinExistence type="predicted"/>
<dbReference type="FunFam" id="1.10.510.10:FF:000024">
    <property type="entry name" value="Probable serine/threonine-protein kinase cot-1"/>
    <property type="match status" value="1"/>
</dbReference>
<evidence type="ECO:0000313" key="12">
    <source>
        <dbReference type="EMBL" id="RKP36215.1"/>
    </source>
</evidence>
<dbReference type="PROSITE" id="PS00108">
    <property type="entry name" value="PROTEIN_KINASE_ST"/>
    <property type="match status" value="1"/>
</dbReference>
<dbReference type="InterPro" id="IPR008271">
    <property type="entry name" value="Ser/Thr_kinase_AS"/>
</dbReference>
<keyword evidence="7" id="KW-0067">ATP-binding</keyword>
<evidence type="ECO:0000256" key="6">
    <source>
        <dbReference type="ARBA" id="ARBA00022777"/>
    </source>
</evidence>
<evidence type="ECO:0000256" key="9">
    <source>
        <dbReference type="ARBA" id="ARBA00048679"/>
    </source>
</evidence>
<evidence type="ECO:0000256" key="5">
    <source>
        <dbReference type="ARBA" id="ARBA00022741"/>
    </source>
</evidence>
<evidence type="ECO:0000256" key="8">
    <source>
        <dbReference type="ARBA" id="ARBA00047899"/>
    </source>
</evidence>
<reference evidence="13" key="1">
    <citation type="journal article" date="2018" name="Nat. Microbiol.">
        <title>Leveraging single-cell genomics to expand the fungal tree of life.</title>
        <authorList>
            <person name="Ahrendt S.R."/>
            <person name="Quandt C.A."/>
            <person name="Ciobanu D."/>
            <person name="Clum A."/>
            <person name="Salamov A."/>
            <person name="Andreopoulos B."/>
            <person name="Cheng J.F."/>
            <person name="Woyke T."/>
            <person name="Pelin A."/>
            <person name="Henrissat B."/>
            <person name="Reynolds N.K."/>
            <person name="Benny G.L."/>
            <person name="Smith M.E."/>
            <person name="James T.Y."/>
            <person name="Grigoriev I.V."/>
        </authorList>
    </citation>
    <scope>NUCLEOTIDE SEQUENCE [LARGE SCALE GENOMIC DNA]</scope>
    <source>
        <strain evidence="13">RSA 468</strain>
    </source>
</reference>
<dbReference type="GO" id="GO:0035556">
    <property type="term" value="P:intracellular signal transduction"/>
    <property type="evidence" value="ECO:0007669"/>
    <property type="project" value="TreeGrafter"/>
</dbReference>
<dbReference type="GO" id="GO:0005634">
    <property type="term" value="C:nucleus"/>
    <property type="evidence" value="ECO:0007669"/>
    <property type="project" value="TreeGrafter"/>
</dbReference>
<feature type="domain" description="AGC-kinase C-terminal" evidence="11">
    <location>
        <begin position="297"/>
        <end position="327"/>
    </location>
</feature>
<evidence type="ECO:0000256" key="7">
    <source>
        <dbReference type="ARBA" id="ARBA00022840"/>
    </source>
</evidence>
<feature type="non-terminal residue" evidence="12">
    <location>
        <position position="327"/>
    </location>
</feature>
<dbReference type="InterPro" id="IPR000961">
    <property type="entry name" value="AGC-kinase_C"/>
</dbReference>
<dbReference type="Gene3D" id="1.10.510.10">
    <property type="entry name" value="Transferase(Phosphotransferase) domain 1"/>
    <property type="match status" value="1"/>
</dbReference>
<accession>A0A4P9ZS39</accession>
<dbReference type="EC" id="2.7.11.1" evidence="1"/>
<dbReference type="Pfam" id="PF00069">
    <property type="entry name" value="Pkinase"/>
    <property type="match status" value="1"/>
</dbReference>
<dbReference type="PROSITE" id="PS50011">
    <property type="entry name" value="PROTEIN_KINASE_DOM"/>
    <property type="match status" value="1"/>
</dbReference>
<protein>
    <recommendedName>
        <fullName evidence="1">non-specific serine/threonine protein kinase</fullName>
        <ecNumber evidence="1">2.7.11.1</ecNumber>
    </recommendedName>
</protein>
<sequence>MPPPPNTGLVPQAVLPAAPLKLPSIKDFELLKQISRGAFGKVYLCRKKTTSDLFAIKMLKKADMIRKNMVAQALTERKVLSLMKTPYVVKLYYAFHSTDYLYLVMEYLIGGDLGSLVQGMGGFDLTMAQFYSAETALALASLHQNGIIHRDLKPDNILIDGRGHIKLTDFGLSQIRHSHSPPGSATPSKSERDPRFLGTPDYLAPELLLGTSDDHEVDWWAFGVCVFEFLTGYPPFTDESPQAIFKNILNHDIDWPPLPEPASPRSEKSIDLINHLLEQNPRKRFGISQIQSHPFYRGVDWDHLHEQDAPFLPQPEDNLDTSYFELR</sequence>
<comment type="catalytic activity">
    <reaction evidence="8">
        <text>L-threonyl-[protein] + ATP = O-phospho-L-threonyl-[protein] + ADP + H(+)</text>
        <dbReference type="Rhea" id="RHEA:46608"/>
        <dbReference type="Rhea" id="RHEA-COMP:11060"/>
        <dbReference type="Rhea" id="RHEA-COMP:11605"/>
        <dbReference type="ChEBI" id="CHEBI:15378"/>
        <dbReference type="ChEBI" id="CHEBI:30013"/>
        <dbReference type="ChEBI" id="CHEBI:30616"/>
        <dbReference type="ChEBI" id="CHEBI:61977"/>
        <dbReference type="ChEBI" id="CHEBI:456216"/>
        <dbReference type="EC" id="2.7.11.1"/>
    </reaction>
</comment>
<dbReference type="GO" id="GO:0004674">
    <property type="term" value="F:protein serine/threonine kinase activity"/>
    <property type="evidence" value="ECO:0007669"/>
    <property type="project" value="UniProtKB-KW"/>
</dbReference>
<keyword evidence="6 12" id="KW-0418">Kinase</keyword>
<evidence type="ECO:0000256" key="3">
    <source>
        <dbReference type="ARBA" id="ARBA00022553"/>
    </source>
</evidence>
<dbReference type="GO" id="GO:0007010">
    <property type="term" value="P:cytoskeleton organization"/>
    <property type="evidence" value="ECO:0007669"/>
    <property type="project" value="UniProtKB-ARBA"/>
</dbReference>
<dbReference type="CDD" id="cd05579">
    <property type="entry name" value="STKc_MAST_like"/>
    <property type="match status" value="1"/>
</dbReference>
<evidence type="ECO:0000256" key="1">
    <source>
        <dbReference type="ARBA" id="ARBA00012513"/>
    </source>
</evidence>
<organism evidence="12 13">
    <name type="scientific">Dimargaris cristalligena</name>
    <dbReference type="NCBI Taxonomy" id="215637"/>
    <lineage>
        <taxon>Eukaryota</taxon>
        <taxon>Fungi</taxon>
        <taxon>Fungi incertae sedis</taxon>
        <taxon>Zoopagomycota</taxon>
        <taxon>Kickxellomycotina</taxon>
        <taxon>Dimargaritomycetes</taxon>
        <taxon>Dimargaritales</taxon>
        <taxon>Dimargaritaceae</taxon>
        <taxon>Dimargaris</taxon>
    </lineage>
</organism>
<dbReference type="SMART" id="SM00220">
    <property type="entry name" value="S_TKc"/>
    <property type="match status" value="1"/>
</dbReference>